<evidence type="ECO:0000313" key="1">
    <source>
        <dbReference type="EMBL" id="KAH3721186.1"/>
    </source>
</evidence>
<dbReference type="AlphaFoldDB" id="A0A9D4CCR1"/>
<protein>
    <submittedName>
        <fullName evidence="1">Uncharacterized protein</fullName>
    </submittedName>
</protein>
<proteinExistence type="predicted"/>
<comment type="caution">
    <text evidence="1">The sequence shown here is derived from an EMBL/GenBank/DDBJ whole genome shotgun (WGS) entry which is preliminary data.</text>
</comment>
<dbReference type="Proteomes" id="UP000828390">
    <property type="component" value="Unassembled WGS sequence"/>
</dbReference>
<sequence>MMHVIHELYGYACSAVLLNGQQSASSGHQWSSVRDNYCSPALFNLCLEKIMQETTAPISISIDGRPISNIKIAHDIGRMCAKQ</sequence>
<reference evidence="1" key="2">
    <citation type="submission" date="2020-11" db="EMBL/GenBank/DDBJ databases">
        <authorList>
            <person name="McCartney M.A."/>
            <person name="Auch B."/>
            <person name="Kono T."/>
            <person name="Mallez S."/>
            <person name="Becker A."/>
            <person name="Gohl D.M."/>
            <person name="Silverstein K.A.T."/>
            <person name="Koren S."/>
            <person name="Bechman K.B."/>
            <person name="Herman A."/>
            <person name="Abrahante J.E."/>
            <person name="Garbe J."/>
        </authorList>
    </citation>
    <scope>NUCLEOTIDE SEQUENCE</scope>
    <source>
        <strain evidence="1">Duluth1</strain>
        <tissue evidence="1">Whole animal</tissue>
    </source>
</reference>
<reference evidence="1" key="1">
    <citation type="journal article" date="2019" name="bioRxiv">
        <title>The Genome of the Zebra Mussel, Dreissena polymorpha: A Resource for Invasive Species Research.</title>
        <authorList>
            <person name="McCartney M.A."/>
            <person name="Auch B."/>
            <person name="Kono T."/>
            <person name="Mallez S."/>
            <person name="Zhang Y."/>
            <person name="Obille A."/>
            <person name="Becker A."/>
            <person name="Abrahante J.E."/>
            <person name="Garbe J."/>
            <person name="Badalamenti J.P."/>
            <person name="Herman A."/>
            <person name="Mangelson H."/>
            <person name="Liachko I."/>
            <person name="Sullivan S."/>
            <person name="Sone E.D."/>
            <person name="Koren S."/>
            <person name="Silverstein K.A.T."/>
            <person name="Beckman K.B."/>
            <person name="Gohl D.M."/>
        </authorList>
    </citation>
    <scope>NUCLEOTIDE SEQUENCE</scope>
    <source>
        <strain evidence="1">Duluth1</strain>
        <tissue evidence="1">Whole animal</tissue>
    </source>
</reference>
<evidence type="ECO:0000313" key="2">
    <source>
        <dbReference type="Proteomes" id="UP000828390"/>
    </source>
</evidence>
<accession>A0A9D4CCR1</accession>
<gene>
    <name evidence="1" type="ORF">DPMN_064105</name>
</gene>
<dbReference type="EMBL" id="JAIWYP010000013">
    <property type="protein sequence ID" value="KAH3721186.1"/>
    <property type="molecule type" value="Genomic_DNA"/>
</dbReference>
<organism evidence="1 2">
    <name type="scientific">Dreissena polymorpha</name>
    <name type="common">Zebra mussel</name>
    <name type="synonym">Mytilus polymorpha</name>
    <dbReference type="NCBI Taxonomy" id="45954"/>
    <lineage>
        <taxon>Eukaryota</taxon>
        <taxon>Metazoa</taxon>
        <taxon>Spiralia</taxon>
        <taxon>Lophotrochozoa</taxon>
        <taxon>Mollusca</taxon>
        <taxon>Bivalvia</taxon>
        <taxon>Autobranchia</taxon>
        <taxon>Heteroconchia</taxon>
        <taxon>Euheterodonta</taxon>
        <taxon>Imparidentia</taxon>
        <taxon>Neoheterodontei</taxon>
        <taxon>Myida</taxon>
        <taxon>Dreissenoidea</taxon>
        <taxon>Dreissenidae</taxon>
        <taxon>Dreissena</taxon>
    </lineage>
</organism>
<name>A0A9D4CCR1_DREPO</name>
<keyword evidence="2" id="KW-1185">Reference proteome</keyword>